<evidence type="ECO:0000256" key="3">
    <source>
        <dbReference type="ARBA" id="ARBA00023012"/>
    </source>
</evidence>
<dbReference type="Proteomes" id="UP000650994">
    <property type="component" value="Unassembled WGS sequence"/>
</dbReference>
<evidence type="ECO:0000313" key="6">
    <source>
        <dbReference type="EMBL" id="SHK59358.1"/>
    </source>
</evidence>
<keyword evidence="4" id="KW-1133">Transmembrane helix</keyword>
<keyword evidence="4" id="KW-0812">Transmembrane</keyword>
<dbReference type="InterPro" id="IPR050482">
    <property type="entry name" value="Sensor_HK_TwoCompSys"/>
</dbReference>
<reference evidence="5" key="5">
    <citation type="submission" date="2024-05" db="EMBL/GenBank/DDBJ databases">
        <authorList>
            <person name="Sun Q."/>
            <person name="Zhou Y."/>
        </authorList>
    </citation>
    <scope>NUCLEOTIDE SEQUENCE</scope>
    <source>
        <strain evidence="5">CGMCC 1.12707</strain>
    </source>
</reference>
<evidence type="ECO:0000313" key="8">
    <source>
        <dbReference type="Proteomes" id="UP000650994"/>
    </source>
</evidence>
<evidence type="ECO:0000256" key="2">
    <source>
        <dbReference type="ARBA" id="ARBA00022777"/>
    </source>
</evidence>
<reference evidence="7" key="2">
    <citation type="submission" date="2016-11" db="EMBL/GenBank/DDBJ databases">
        <authorList>
            <person name="Varghese N."/>
            <person name="Submissions S."/>
        </authorList>
    </citation>
    <scope>NUCLEOTIDE SEQUENCE [LARGE SCALE GENOMIC DNA]</scope>
    <source>
        <strain evidence="7">DSM 27989</strain>
    </source>
</reference>
<gene>
    <name evidence="5" type="ORF">GCM10010984_21700</name>
    <name evidence="6" type="ORF">SAMN05443634_10253</name>
</gene>
<dbReference type="InterPro" id="IPR036890">
    <property type="entry name" value="HATPase_C_sf"/>
</dbReference>
<keyword evidence="2 5" id="KW-0418">Kinase</keyword>
<reference evidence="8" key="4">
    <citation type="journal article" date="2019" name="Int. J. Syst. Evol. Microbiol.">
        <title>The Global Catalogue of Microorganisms (GCM) 10K type strain sequencing project: providing services to taxonomists for standard genome sequencing and annotation.</title>
        <authorList>
            <consortium name="The Broad Institute Genomics Platform"/>
            <consortium name="The Broad Institute Genome Sequencing Center for Infectious Disease"/>
            <person name="Wu L."/>
            <person name="Ma J."/>
        </authorList>
    </citation>
    <scope>NUCLEOTIDE SEQUENCE [LARGE SCALE GENOMIC DNA]</scope>
    <source>
        <strain evidence="8">CGMCC 1.12707</strain>
    </source>
</reference>
<evidence type="ECO:0000313" key="7">
    <source>
        <dbReference type="Proteomes" id="UP000184120"/>
    </source>
</evidence>
<dbReference type="SUPFAM" id="SSF55874">
    <property type="entry name" value="ATPase domain of HSP90 chaperone/DNA topoisomerase II/histidine kinase"/>
    <property type="match status" value="1"/>
</dbReference>
<keyword evidence="1" id="KW-0808">Transferase</keyword>
<dbReference type="PROSITE" id="PS51257">
    <property type="entry name" value="PROKAR_LIPOPROTEIN"/>
    <property type="match status" value="1"/>
</dbReference>
<dbReference type="RefSeq" id="WP_072929344.1">
    <property type="nucleotide sequence ID" value="NZ_BMFL01000014.1"/>
</dbReference>
<dbReference type="CDD" id="cd16917">
    <property type="entry name" value="HATPase_UhpB-NarQ-NarX-like"/>
    <property type="match status" value="1"/>
</dbReference>
<sequence length="546" mass="63479">MRYFYFCVILLVLFSCSGNEKQQNLLGTGDEFYDKGEALYGKNNDSAYYYFNQAFDEYQKNNDSIKSSNALIYQSFIQNEEGDYYGSIETNIRALELLGKSKNNLLSIYNSIAIAKGNLKDYKESVNWYEKALLNIEDNKDRASIENNIAVDLSKEKKYDRAINILENLIKEQGQSDKILKARVMDNLAFNKFLKDSTYNALPELYDALKIREDEKDFWGQNASYAHLSDYFYKKDKAKSLLYAQKMLAIAKELESPDDQLEALQKLILLESSESSRGHFINYQQLDYNLQTARSKAKNQFALIRFETEKERAENVKKQNHILKQYIVIGLLTFFVIGGLFWYRKRKKRLQQEKELEVKNTQIKYSKKVHDVVANGLYHTMMQIQNNSAFGKEQMLNNIEKLYEESRDIARDDLNEIYEKDFSVRLAEMLNSYSNETNKVFIVGNSPEKWETITNNVQTEILYTLRECMINMMKHSKAKLVSVKFEKSEDFLMIKYTDNGVGIDDVQKKSTSGIRNMENRIVTIGGKITFEKNPANGLIIQITIPT</sequence>
<dbReference type="Gene3D" id="3.30.565.10">
    <property type="entry name" value="Histidine kinase-like ATPase, C-terminal domain"/>
    <property type="match status" value="1"/>
</dbReference>
<dbReference type="OrthoDB" id="943406at2"/>
<dbReference type="Proteomes" id="UP000184120">
    <property type="component" value="Unassembled WGS sequence"/>
</dbReference>
<dbReference type="PANTHER" id="PTHR24421">
    <property type="entry name" value="NITRATE/NITRITE SENSOR PROTEIN NARX-RELATED"/>
    <property type="match status" value="1"/>
</dbReference>
<dbReference type="SUPFAM" id="SSF48452">
    <property type="entry name" value="TPR-like"/>
    <property type="match status" value="1"/>
</dbReference>
<dbReference type="AlphaFoldDB" id="A0A1M6TRA1"/>
<dbReference type="EMBL" id="BMFL01000014">
    <property type="protein sequence ID" value="GGF04040.1"/>
    <property type="molecule type" value="Genomic_DNA"/>
</dbReference>
<dbReference type="InterPro" id="IPR011990">
    <property type="entry name" value="TPR-like_helical_dom_sf"/>
</dbReference>
<reference evidence="6" key="3">
    <citation type="submission" date="2016-11" db="EMBL/GenBank/DDBJ databases">
        <authorList>
            <person name="Jaros S."/>
            <person name="Januszkiewicz K."/>
            <person name="Wedrychowicz H."/>
        </authorList>
    </citation>
    <scope>NUCLEOTIDE SEQUENCE [LARGE SCALE GENOMIC DNA]</scope>
    <source>
        <strain evidence="6">DSM 27989</strain>
    </source>
</reference>
<dbReference type="GO" id="GO:0016301">
    <property type="term" value="F:kinase activity"/>
    <property type="evidence" value="ECO:0007669"/>
    <property type="project" value="UniProtKB-KW"/>
</dbReference>
<dbReference type="GO" id="GO:0000160">
    <property type="term" value="P:phosphorelay signal transduction system"/>
    <property type="evidence" value="ECO:0007669"/>
    <property type="project" value="UniProtKB-KW"/>
</dbReference>
<proteinExistence type="predicted"/>
<evidence type="ECO:0000256" key="1">
    <source>
        <dbReference type="ARBA" id="ARBA00022679"/>
    </source>
</evidence>
<dbReference type="Pfam" id="PF13374">
    <property type="entry name" value="TPR_10"/>
    <property type="match status" value="1"/>
</dbReference>
<protein>
    <submittedName>
        <fullName evidence="5">Two-component sensor histidine kinase</fullName>
    </submittedName>
</protein>
<evidence type="ECO:0000256" key="4">
    <source>
        <dbReference type="SAM" id="Phobius"/>
    </source>
</evidence>
<dbReference type="InterPro" id="IPR019734">
    <property type="entry name" value="TPR_rpt"/>
</dbReference>
<keyword evidence="3" id="KW-0902">Two-component regulatory system</keyword>
<accession>A0A1M6TRA1</accession>
<keyword evidence="4" id="KW-0472">Membrane</keyword>
<organism evidence="6 7">
    <name type="scientific">Chishuiella changwenlii</name>
    <dbReference type="NCBI Taxonomy" id="1434701"/>
    <lineage>
        <taxon>Bacteria</taxon>
        <taxon>Pseudomonadati</taxon>
        <taxon>Bacteroidota</taxon>
        <taxon>Flavobacteriia</taxon>
        <taxon>Flavobacteriales</taxon>
        <taxon>Weeksellaceae</taxon>
        <taxon>Chishuiella</taxon>
    </lineage>
</organism>
<name>A0A1M6TRA1_9FLAO</name>
<dbReference type="EMBL" id="FRBH01000002">
    <property type="protein sequence ID" value="SHK59358.1"/>
    <property type="molecule type" value="Genomic_DNA"/>
</dbReference>
<dbReference type="SMART" id="SM00028">
    <property type="entry name" value="TPR"/>
    <property type="match status" value="2"/>
</dbReference>
<dbReference type="STRING" id="1434701.SAMN05443634_10253"/>
<reference evidence="5" key="1">
    <citation type="journal article" date="2014" name="Int. J. Syst. Evol. Microbiol.">
        <title>Complete genome of a new Firmicutes species belonging to the dominant human colonic microbiota ('Ruminococcus bicirculans') reveals two chromosomes and a selective capacity to utilize plant glucans.</title>
        <authorList>
            <consortium name="NISC Comparative Sequencing Program"/>
            <person name="Wegmann U."/>
            <person name="Louis P."/>
            <person name="Goesmann A."/>
            <person name="Henrissat B."/>
            <person name="Duncan S.H."/>
            <person name="Flint H.J."/>
        </authorList>
    </citation>
    <scope>NUCLEOTIDE SEQUENCE</scope>
    <source>
        <strain evidence="5">CGMCC 1.12707</strain>
    </source>
</reference>
<evidence type="ECO:0000313" key="5">
    <source>
        <dbReference type="EMBL" id="GGF04040.1"/>
    </source>
</evidence>
<dbReference type="Gene3D" id="1.25.40.10">
    <property type="entry name" value="Tetratricopeptide repeat domain"/>
    <property type="match status" value="2"/>
</dbReference>
<keyword evidence="8" id="KW-1185">Reference proteome</keyword>
<feature type="transmembrane region" description="Helical" evidence="4">
    <location>
        <begin position="326"/>
        <end position="343"/>
    </location>
</feature>